<dbReference type="InterPro" id="IPR025563">
    <property type="entry name" value="DUF4286"/>
</dbReference>
<proteinExistence type="predicted"/>
<dbReference type="RefSeq" id="WP_186891640.1">
    <property type="nucleotide sequence ID" value="NZ_JACOFU010000005.1"/>
</dbReference>
<organism evidence="1 2">
    <name type="scientific">Undibacterium amnicola</name>
    <dbReference type="NCBI Taxonomy" id="1834038"/>
    <lineage>
        <taxon>Bacteria</taxon>
        <taxon>Pseudomonadati</taxon>
        <taxon>Pseudomonadota</taxon>
        <taxon>Betaproteobacteria</taxon>
        <taxon>Burkholderiales</taxon>
        <taxon>Oxalobacteraceae</taxon>
        <taxon>Undibacterium</taxon>
    </lineage>
</organism>
<accession>A0ABR6XT36</accession>
<dbReference type="Proteomes" id="UP000643610">
    <property type="component" value="Unassembled WGS sequence"/>
</dbReference>
<dbReference type="EMBL" id="JACOFU010000005">
    <property type="protein sequence ID" value="MBC3832607.1"/>
    <property type="molecule type" value="Genomic_DNA"/>
</dbReference>
<protein>
    <submittedName>
        <fullName evidence="1">DUF4286 family protein</fullName>
    </submittedName>
</protein>
<reference evidence="1 2" key="1">
    <citation type="submission" date="2020-08" db="EMBL/GenBank/DDBJ databases">
        <title>Novel species isolated from subtropical streams in China.</title>
        <authorList>
            <person name="Lu H."/>
        </authorList>
    </citation>
    <scope>NUCLEOTIDE SEQUENCE [LARGE SCALE GENOMIC DNA]</scope>
    <source>
        <strain evidence="1 2">KCTC 52442</strain>
    </source>
</reference>
<name>A0ABR6XT36_9BURK</name>
<gene>
    <name evidence="1" type="ORF">H8K33_13950</name>
</gene>
<sequence length="99" mass="11919">MVFYEVSVTIRADLAETFMAYMRKKHIPEIYATQCFQQIHFDHATENTYRTCYQAASQEDYNRYIEQYAHQMRADFMQHFPDGCEVSRKVWMGIQTWGN</sequence>
<comment type="caution">
    <text evidence="1">The sequence shown here is derived from an EMBL/GenBank/DDBJ whole genome shotgun (WGS) entry which is preliminary data.</text>
</comment>
<evidence type="ECO:0000313" key="2">
    <source>
        <dbReference type="Proteomes" id="UP000643610"/>
    </source>
</evidence>
<evidence type="ECO:0000313" key="1">
    <source>
        <dbReference type="EMBL" id="MBC3832607.1"/>
    </source>
</evidence>
<keyword evidence="2" id="KW-1185">Reference proteome</keyword>
<dbReference type="Pfam" id="PF14114">
    <property type="entry name" value="DUF4286"/>
    <property type="match status" value="1"/>
</dbReference>